<proteinExistence type="predicted"/>
<name>A0A498HIE4_MALDO</name>
<dbReference type="EMBL" id="RDQH01000342">
    <property type="protein sequence ID" value="RXH71278.1"/>
    <property type="molecule type" value="Genomic_DNA"/>
</dbReference>
<organism evidence="2 3">
    <name type="scientific">Malus domestica</name>
    <name type="common">Apple</name>
    <name type="synonym">Pyrus malus</name>
    <dbReference type="NCBI Taxonomy" id="3750"/>
    <lineage>
        <taxon>Eukaryota</taxon>
        <taxon>Viridiplantae</taxon>
        <taxon>Streptophyta</taxon>
        <taxon>Embryophyta</taxon>
        <taxon>Tracheophyta</taxon>
        <taxon>Spermatophyta</taxon>
        <taxon>Magnoliopsida</taxon>
        <taxon>eudicotyledons</taxon>
        <taxon>Gunneridae</taxon>
        <taxon>Pentapetalae</taxon>
        <taxon>rosids</taxon>
        <taxon>fabids</taxon>
        <taxon>Rosales</taxon>
        <taxon>Rosaceae</taxon>
        <taxon>Amygdaloideae</taxon>
        <taxon>Maleae</taxon>
        <taxon>Malus</taxon>
    </lineage>
</organism>
<gene>
    <name evidence="2" type="ORF">DVH24_018633</name>
</gene>
<feature type="compositionally biased region" description="Acidic residues" evidence="1">
    <location>
        <begin position="28"/>
        <end position="58"/>
    </location>
</feature>
<accession>A0A498HIE4</accession>
<dbReference type="Proteomes" id="UP000290289">
    <property type="component" value="Chromosome 16"/>
</dbReference>
<evidence type="ECO:0000313" key="3">
    <source>
        <dbReference type="Proteomes" id="UP000290289"/>
    </source>
</evidence>
<evidence type="ECO:0000256" key="1">
    <source>
        <dbReference type="SAM" id="MobiDB-lite"/>
    </source>
</evidence>
<keyword evidence="3" id="KW-1185">Reference proteome</keyword>
<protein>
    <submittedName>
        <fullName evidence="2">Uncharacterized protein</fullName>
    </submittedName>
</protein>
<evidence type="ECO:0000313" key="2">
    <source>
        <dbReference type="EMBL" id="RXH71278.1"/>
    </source>
</evidence>
<dbReference type="AlphaFoldDB" id="A0A498HIE4"/>
<feature type="region of interest" description="Disordered" evidence="1">
    <location>
        <begin position="1"/>
        <end position="74"/>
    </location>
</feature>
<sequence>MEEVVEENEVKPLTAEQLEFPSPNLTSVDEEDEDADEDADEDEEDDDDEEEDDDDDVQEVVQSSSSPLIHSVSV</sequence>
<reference evidence="2 3" key="1">
    <citation type="submission" date="2018-10" db="EMBL/GenBank/DDBJ databases">
        <title>A high-quality apple genome assembly.</title>
        <authorList>
            <person name="Hu J."/>
        </authorList>
    </citation>
    <scope>NUCLEOTIDE SEQUENCE [LARGE SCALE GENOMIC DNA]</scope>
    <source>
        <strain evidence="3">cv. HFTH1</strain>
        <tissue evidence="2">Young leaf</tissue>
    </source>
</reference>
<feature type="compositionally biased region" description="Low complexity" evidence="1">
    <location>
        <begin position="60"/>
        <end position="74"/>
    </location>
</feature>
<comment type="caution">
    <text evidence="2">The sequence shown here is derived from an EMBL/GenBank/DDBJ whole genome shotgun (WGS) entry which is preliminary data.</text>
</comment>